<feature type="compositionally biased region" description="Basic and acidic residues" evidence="5">
    <location>
        <begin position="450"/>
        <end position="461"/>
    </location>
</feature>
<keyword evidence="8" id="KW-1185">Reference proteome</keyword>
<feature type="domain" description="Ubiquitin-like protease family profile" evidence="6">
    <location>
        <begin position="51"/>
        <end position="264"/>
    </location>
</feature>
<keyword evidence="3" id="KW-0378">Hydrolase</keyword>
<feature type="compositionally biased region" description="Low complexity" evidence="5">
    <location>
        <begin position="440"/>
        <end position="449"/>
    </location>
</feature>
<dbReference type="Proteomes" id="UP001189429">
    <property type="component" value="Unassembled WGS sequence"/>
</dbReference>
<feature type="non-terminal residue" evidence="7">
    <location>
        <position position="1"/>
    </location>
</feature>
<evidence type="ECO:0000256" key="3">
    <source>
        <dbReference type="ARBA" id="ARBA00022801"/>
    </source>
</evidence>
<keyword evidence="2" id="KW-0645">Protease</keyword>
<comment type="caution">
    <text evidence="7">The sequence shown here is derived from an EMBL/GenBank/DDBJ whole genome shotgun (WGS) entry which is preliminary data.</text>
</comment>
<dbReference type="Gene3D" id="3.40.395.10">
    <property type="entry name" value="Adenoviral Proteinase, Chain A"/>
    <property type="match status" value="1"/>
</dbReference>
<feature type="region of interest" description="Disordered" evidence="5">
    <location>
        <begin position="396"/>
        <end position="461"/>
    </location>
</feature>
<dbReference type="SUPFAM" id="SSF54001">
    <property type="entry name" value="Cysteine proteinases"/>
    <property type="match status" value="1"/>
</dbReference>
<evidence type="ECO:0000259" key="6">
    <source>
        <dbReference type="PROSITE" id="PS50600"/>
    </source>
</evidence>
<proteinExistence type="inferred from homology"/>
<gene>
    <name evidence="7" type="ORF">PCOR1329_LOCUS52244</name>
</gene>
<feature type="non-terminal residue" evidence="7">
    <location>
        <position position="461"/>
    </location>
</feature>
<comment type="similarity">
    <text evidence="1">Belongs to the peptidase C48 family.</text>
</comment>
<name>A0ABN9UW21_9DINO</name>
<sequence>DQYLKKVFRVDREYAGGEALFGKVGHCMYAHKEDQEISILDDQMNNRRVPISAVIEVNETLPTPKALLTFEHVSKNMKYQMLGRLGMVSADSAPPVEVKKDAALLEGGTIQLWSVLLEHTFPQANFFTWSPDSMCVYFSALRDQDEVCQKAMEEAMRRVLNRYDKVFFPLQCPEGAGKHKVGHWTLLVVETRNEGISLAEPRIRYYETMNEINEVCLDRADQILKAVVPDLSQQMLVTALTRHQIFRQSGTDCGYWVMHYIEVEVRRLAGEGGAPVTTPKDRKKAVINKCVSAAKQLEKARLAWLQEALFEEAKVKAAQQHLQAKADRKQTEQREAEELRRRAKEAALVSNWCKTLPDAIPEDPKEVRRRLQQEATQVLKDQVKATVKKILEAEAEAAEEKAQKKVEAQKEPAEPNKGAEEEKVEAQKKAQKEEAEKQAQEALAALGQKQKGEKGFEAWLR</sequence>
<evidence type="ECO:0000313" key="8">
    <source>
        <dbReference type="Proteomes" id="UP001189429"/>
    </source>
</evidence>
<accession>A0ABN9UW21</accession>
<organism evidence="7 8">
    <name type="scientific">Prorocentrum cordatum</name>
    <dbReference type="NCBI Taxonomy" id="2364126"/>
    <lineage>
        <taxon>Eukaryota</taxon>
        <taxon>Sar</taxon>
        <taxon>Alveolata</taxon>
        <taxon>Dinophyceae</taxon>
        <taxon>Prorocentrales</taxon>
        <taxon>Prorocentraceae</taxon>
        <taxon>Prorocentrum</taxon>
    </lineage>
</organism>
<evidence type="ECO:0000313" key="7">
    <source>
        <dbReference type="EMBL" id="CAK0864326.1"/>
    </source>
</evidence>
<dbReference type="InterPro" id="IPR003653">
    <property type="entry name" value="Peptidase_C48_C"/>
</dbReference>
<dbReference type="EMBL" id="CAUYUJ010016354">
    <property type="protein sequence ID" value="CAK0864326.1"/>
    <property type="molecule type" value="Genomic_DNA"/>
</dbReference>
<keyword evidence="4" id="KW-0175">Coiled coil</keyword>
<reference evidence="7" key="1">
    <citation type="submission" date="2023-10" db="EMBL/GenBank/DDBJ databases">
        <authorList>
            <person name="Chen Y."/>
            <person name="Shah S."/>
            <person name="Dougan E. K."/>
            <person name="Thang M."/>
            <person name="Chan C."/>
        </authorList>
    </citation>
    <scope>NUCLEOTIDE SEQUENCE [LARGE SCALE GENOMIC DNA]</scope>
</reference>
<evidence type="ECO:0000256" key="2">
    <source>
        <dbReference type="ARBA" id="ARBA00022670"/>
    </source>
</evidence>
<feature type="coiled-coil region" evidence="4">
    <location>
        <begin position="315"/>
        <end position="349"/>
    </location>
</feature>
<dbReference type="PROSITE" id="PS50600">
    <property type="entry name" value="ULP_PROTEASE"/>
    <property type="match status" value="1"/>
</dbReference>
<evidence type="ECO:0000256" key="1">
    <source>
        <dbReference type="ARBA" id="ARBA00005234"/>
    </source>
</evidence>
<evidence type="ECO:0000256" key="4">
    <source>
        <dbReference type="SAM" id="Coils"/>
    </source>
</evidence>
<dbReference type="Pfam" id="PF02902">
    <property type="entry name" value="Peptidase_C48"/>
    <property type="match status" value="1"/>
</dbReference>
<dbReference type="InterPro" id="IPR038765">
    <property type="entry name" value="Papain-like_cys_pep_sf"/>
</dbReference>
<feature type="compositionally biased region" description="Basic and acidic residues" evidence="5">
    <location>
        <begin position="398"/>
        <end position="439"/>
    </location>
</feature>
<protein>
    <recommendedName>
        <fullName evidence="6">Ubiquitin-like protease family profile domain-containing protein</fullName>
    </recommendedName>
</protein>
<evidence type="ECO:0000256" key="5">
    <source>
        <dbReference type="SAM" id="MobiDB-lite"/>
    </source>
</evidence>